<dbReference type="PANTHER" id="PTHR46696">
    <property type="entry name" value="P450, PUTATIVE (EUROFUNG)-RELATED"/>
    <property type="match status" value="1"/>
</dbReference>
<dbReference type="RefSeq" id="WP_105862073.1">
    <property type="nucleotide sequence ID" value="NZ_PUEJ01000004.1"/>
</dbReference>
<gene>
    <name evidence="10" type="ORF">C5L14_10835</name>
</gene>
<evidence type="ECO:0000256" key="1">
    <source>
        <dbReference type="ARBA" id="ARBA00001971"/>
    </source>
</evidence>
<dbReference type="PRINTS" id="PR00359">
    <property type="entry name" value="BP450"/>
</dbReference>
<keyword evidence="6 9" id="KW-0408">Iron</keyword>
<dbReference type="EMBL" id="PUEJ01000004">
    <property type="protein sequence ID" value="PRH87133.1"/>
    <property type="molecule type" value="Genomic_DNA"/>
</dbReference>
<dbReference type="Pfam" id="PF00067">
    <property type="entry name" value="p450"/>
    <property type="match status" value="1"/>
</dbReference>
<dbReference type="PROSITE" id="PS00086">
    <property type="entry name" value="CYTOCHROME_P450"/>
    <property type="match status" value="1"/>
</dbReference>
<sequence>MSLPSSLRIDAARAAVSLSPTDAVFVQHPYPAYRAIREACPLFFWEEYGCWCAASHQTVFDLFRDRRFGREVLHVASRAELGWPEPQAHLAPFDAVDAHSMLEREPPVHTRLRTLVNRAFVTRQVERLRPRIAALANELIDGFEGQGGVDLIEAFATPIPVILIAELLGVPVEMAPQLLDWSHRMVAMYQFSRSRSIEDQAVAAAQDFSHFLRGYVERRRAEPRDDLISHLIAVEAEGDRLSEEELISTCILLLNAGHEATVHAIGNGVKSVLQAGLGRDEVVAGGEALVEEMLRFDPPLHMFKRYALEDVTLGPATFRKGDQIGLLLGAANHDPHRFEEPERFLMTRQRPPHVSFGGGIHFCVGAPLARLELEVAVPILFERMPSLRLEGTPVYADTYHFHGLKTLDLRW</sequence>
<keyword evidence="5 9" id="KW-0560">Oxidoreductase</keyword>
<dbReference type="CDD" id="cd20625">
    <property type="entry name" value="CYP164-like"/>
    <property type="match status" value="1"/>
</dbReference>
<comment type="similarity">
    <text evidence="2 9">Belongs to the cytochrome P450 family.</text>
</comment>
<evidence type="ECO:0000313" key="11">
    <source>
        <dbReference type="Proteomes" id="UP000237682"/>
    </source>
</evidence>
<dbReference type="AlphaFoldDB" id="A0A2S9QCQ2"/>
<comment type="caution">
    <text evidence="10">The sequence shown here is derived from an EMBL/GenBank/DDBJ whole genome shotgun (WGS) entry which is preliminary data.</text>
</comment>
<organism evidence="10 11">
    <name type="scientific">Labrys okinawensis</name>
    <dbReference type="NCBI Taxonomy" id="346911"/>
    <lineage>
        <taxon>Bacteria</taxon>
        <taxon>Pseudomonadati</taxon>
        <taxon>Pseudomonadota</taxon>
        <taxon>Alphaproteobacteria</taxon>
        <taxon>Hyphomicrobiales</taxon>
        <taxon>Xanthobacteraceae</taxon>
        <taxon>Labrys</taxon>
    </lineage>
</organism>
<keyword evidence="3 9" id="KW-0349">Heme</keyword>
<evidence type="ECO:0000256" key="2">
    <source>
        <dbReference type="ARBA" id="ARBA00010617"/>
    </source>
</evidence>
<comment type="function">
    <text evidence="8">Cytochromes P450 are a group of heme-thiolate monooxygenases. They oxidize a variety of structurally unrelated compounds, including steroids, fatty acids, and xenobiotics.</text>
</comment>
<evidence type="ECO:0000256" key="4">
    <source>
        <dbReference type="ARBA" id="ARBA00022723"/>
    </source>
</evidence>
<keyword evidence="11" id="KW-1185">Reference proteome</keyword>
<dbReference type="Gene3D" id="1.10.630.10">
    <property type="entry name" value="Cytochrome P450"/>
    <property type="match status" value="1"/>
</dbReference>
<dbReference type="InterPro" id="IPR017972">
    <property type="entry name" value="Cyt_P450_CS"/>
</dbReference>
<evidence type="ECO:0000256" key="9">
    <source>
        <dbReference type="RuleBase" id="RU000461"/>
    </source>
</evidence>
<evidence type="ECO:0000256" key="7">
    <source>
        <dbReference type="ARBA" id="ARBA00023033"/>
    </source>
</evidence>
<evidence type="ECO:0000256" key="6">
    <source>
        <dbReference type="ARBA" id="ARBA00023004"/>
    </source>
</evidence>
<evidence type="ECO:0000256" key="8">
    <source>
        <dbReference type="ARBA" id="ARBA00043906"/>
    </source>
</evidence>
<accession>A0A2S9QCQ2</accession>
<dbReference type="GO" id="GO:0016705">
    <property type="term" value="F:oxidoreductase activity, acting on paired donors, with incorporation or reduction of molecular oxygen"/>
    <property type="evidence" value="ECO:0007669"/>
    <property type="project" value="InterPro"/>
</dbReference>
<keyword evidence="4 9" id="KW-0479">Metal-binding</keyword>
<name>A0A2S9QCQ2_9HYPH</name>
<dbReference type="GO" id="GO:0005506">
    <property type="term" value="F:iron ion binding"/>
    <property type="evidence" value="ECO:0007669"/>
    <property type="project" value="InterPro"/>
</dbReference>
<dbReference type="InterPro" id="IPR036396">
    <property type="entry name" value="Cyt_P450_sf"/>
</dbReference>
<dbReference type="InterPro" id="IPR002397">
    <property type="entry name" value="Cyt_P450_B"/>
</dbReference>
<evidence type="ECO:0000313" key="10">
    <source>
        <dbReference type="EMBL" id="PRH87133.1"/>
    </source>
</evidence>
<protein>
    <submittedName>
        <fullName evidence="10">Cytochrome P450</fullName>
    </submittedName>
</protein>
<dbReference type="SUPFAM" id="SSF48264">
    <property type="entry name" value="Cytochrome P450"/>
    <property type="match status" value="1"/>
</dbReference>
<dbReference type="InterPro" id="IPR001128">
    <property type="entry name" value="Cyt_P450"/>
</dbReference>
<proteinExistence type="inferred from homology"/>
<evidence type="ECO:0000256" key="5">
    <source>
        <dbReference type="ARBA" id="ARBA00023002"/>
    </source>
</evidence>
<dbReference type="PANTHER" id="PTHR46696:SF1">
    <property type="entry name" value="CYTOCHROME P450 YJIB-RELATED"/>
    <property type="match status" value="1"/>
</dbReference>
<dbReference type="OrthoDB" id="9801155at2"/>
<reference evidence="10 11" key="1">
    <citation type="submission" date="2018-02" db="EMBL/GenBank/DDBJ databases">
        <title>Whole genome sequencing of endophytic bacterium.</title>
        <authorList>
            <person name="Eedara R."/>
            <person name="Podile A.R."/>
        </authorList>
    </citation>
    <scope>NUCLEOTIDE SEQUENCE [LARGE SCALE GENOMIC DNA]</scope>
    <source>
        <strain evidence="10 11">RP1T</strain>
    </source>
</reference>
<evidence type="ECO:0000256" key="3">
    <source>
        <dbReference type="ARBA" id="ARBA00022617"/>
    </source>
</evidence>
<dbReference type="Proteomes" id="UP000237682">
    <property type="component" value="Unassembled WGS sequence"/>
</dbReference>
<dbReference type="FunFam" id="1.10.630.10:FF:000018">
    <property type="entry name" value="Cytochrome P450 monooxygenase"/>
    <property type="match status" value="1"/>
</dbReference>
<dbReference type="GO" id="GO:0004497">
    <property type="term" value="F:monooxygenase activity"/>
    <property type="evidence" value="ECO:0007669"/>
    <property type="project" value="UniProtKB-KW"/>
</dbReference>
<dbReference type="GO" id="GO:0020037">
    <property type="term" value="F:heme binding"/>
    <property type="evidence" value="ECO:0007669"/>
    <property type="project" value="InterPro"/>
</dbReference>
<comment type="cofactor">
    <cofactor evidence="1">
        <name>heme</name>
        <dbReference type="ChEBI" id="CHEBI:30413"/>
    </cofactor>
</comment>
<keyword evidence="7 9" id="KW-0503">Monooxygenase</keyword>